<proteinExistence type="predicted"/>
<feature type="compositionally biased region" description="Low complexity" evidence="3">
    <location>
        <begin position="310"/>
        <end position="324"/>
    </location>
</feature>
<comment type="caution">
    <text evidence="5">The sequence shown here is derived from an EMBL/GenBank/DDBJ whole genome shotgun (WGS) entry which is preliminary data.</text>
</comment>
<evidence type="ECO:0000256" key="3">
    <source>
        <dbReference type="SAM" id="MobiDB-lite"/>
    </source>
</evidence>
<dbReference type="InterPro" id="IPR012677">
    <property type="entry name" value="Nucleotide-bd_a/b_plait_sf"/>
</dbReference>
<dbReference type="SMART" id="SM00360">
    <property type="entry name" value="RRM"/>
    <property type="match status" value="2"/>
</dbReference>
<feature type="compositionally biased region" description="Basic and acidic residues" evidence="3">
    <location>
        <begin position="35"/>
        <end position="59"/>
    </location>
</feature>
<dbReference type="Pfam" id="PF00076">
    <property type="entry name" value="RRM_1"/>
    <property type="match status" value="2"/>
</dbReference>
<dbReference type="EMBL" id="JAEPRB010000151">
    <property type="protein sequence ID" value="KAG2220116.1"/>
    <property type="molecule type" value="Genomic_DNA"/>
</dbReference>
<gene>
    <name evidence="5" type="ORF">INT45_006144</name>
</gene>
<dbReference type="PANTHER" id="PTHR48025:SF1">
    <property type="entry name" value="RRM DOMAIN-CONTAINING PROTEIN"/>
    <property type="match status" value="1"/>
</dbReference>
<evidence type="ECO:0000256" key="1">
    <source>
        <dbReference type="ARBA" id="ARBA00022884"/>
    </source>
</evidence>
<keyword evidence="6" id="KW-1185">Reference proteome</keyword>
<evidence type="ECO:0000259" key="4">
    <source>
        <dbReference type="PROSITE" id="PS50102"/>
    </source>
</evidence>
<sequence length="398" mass="45584">MSDDAFDLTAVFSNVPVDEDTQLHDEKMKKKAEKRAKADREEKRKLAQENRKAKKDAREKNKKRKRGEIVSSDEEEEEEGSDNNDEGKNTKKQKSSSTKKEKVVEFGVWVGNLAFKTTREQIIKFFSDCGTVTRLKCPSGNGKNSNNKGFAYVMFATKEEADKAVEKSEQKIDGRALLIKHSDNFERKDGLTVKEVKKQKNPPCATLFVGNLRFDCTKEKLREAFNECGGDIMNVRLGTFEDSGKCKGFGYVDYETVEDATLAIRATNKHIIDGQKIRVEFGSEQAYKRGRPWLQRDAARDVAKKEARANRYNNNEGEQQQQQEQQEHYGQREHYNNEQSYEKPEREYRRREKREKKPFSGGTSSSSSDKRVAPGLALSQAQRQKPTVQAFKGTKITF</sequence>
<dbReference type="AlphaFoldDB" id="A0A8H7VEJ9"/>
<feature type="domain" description="RRM" evidence="4">
    <location>
        <begin position="106"/>
        <end position="184"/>
    </location>
</feature>
<feature type="compositionally biased region" description="Basic and acidic residues" evidence="3">
    <location>
        <begin position="298"/>
        <end position="309"/>
    </location>
</feature>
<dbReference type="PANTHER" id="PTHR48025">
    <property type="entry name" value="OS02G0815200 PROTEIN"/>
    <property type="match status" value="1"/>
</dbReference>
<dbReference type="InterPro" id="IPR050502">
    <property type="entry name" value="Euk_RNA-bind_prot"/>
</dbReference>
<protein>
    <recommendedName>
        <fullName evidence="4">RRM domain-containing protein</fullName>
    </recommendedName>
</protein>
<dbReference type="InterPro" id="IPR035979">
    <property type="entry name" value="RBD_domain_sf"/>
</dbReference>
<dbReference type="Gene3D" id="3.30.70.330">
    <property type="match status" value="2"/>
</dbReference>
<dbReference type="InterPro" id="IPR000504">
    <property type="entry name" value="RRM_dom"/>
</dbReference>
<feature type="compositionally biased region" description="Acidic residues" evidence="3">
    <location>
        <begin position="71"/>
        <end position="84"/>
    </location>
</feature>
<evidence type="ECO:0000313" key="6">
    <source>
        <dbReference type="Proteomes" id="UP000646827"/>
    </source>
</evidence>
<accession>A0A8H7VEJ9</accession>
<feature type="compositionally biased region" description="Basic and acidic residues" evidence="3">
    <location>
        <begin position="325"/>
        <end position="358"/>
    </location>
</feature>
<dbReference type="OrthoDB" id="439808at2759"/>
<name>A0A8H7VEJ9_9FUNG</name>
<evidence type="ECO:0000313" key="5">
    <source>
        <dbReference type="EMBL" id="KAG2220116.1"/>
    </source>
</evidence>
<evidence type="ECO:0000256" key="2">
    <source>
        <dbReference type="PROSITE-ProRule" id="PRU00176"/>
    </source>
</evidence>
<dbReference type="GO" id="GO:0003729">
    <property type="term" value="F:mRNA binding"/>
    <property type="evidence" value="ECO:0007669"/>
    <property type="project" value="TreeGrafter"/>
</dbReference>
<reference evidence="5 6" key="1">
    <citation type="submission" date="2020-12" db="EMBL/GenBank/DDBJ databases">
        <title>Metabolic potential, ecology and presence of endohyphal bacteria is reflected in genomic diversity of Mucoromycotina.</title>
        <authorList>
            <person name="Muszewska A."/>
            <person name="Okrasinska A."/>
            <person name="Steczkiewicz K."/>
            <person name="Drgas O."/>
            <person name="Orlowska M."/>
            <person name="Perlinska-Lenart U."/>
            <person name="Aleksandrzak-Piekarczyk T."/>
            <person name="Szatraj K."/>
            <person name="Zielenkiewicz U."/>
            <person name="Pilsyk S."/>
            <person name="Malc E."/>
            <person name="Mieczkowski P."/>
            <person name="Kruszewska J.S."/>
            <person name="Biernat P."/>
            <person name="Pawlowska J."/>
        </authorList>
    </citation>
    <scope>NUCLEOTIDE SEQUENCE [LARGE SCALE GENOMIC DNA]</scope>
    <source>
        <strain evidence="5 6">CBS 142.35</strain>
    </source>
</reference>
<dbReference type="PROSITE" id="PS50102">
    <property type="entry name" value="RRM"/>
    <property type="match status" value="2"/>
</dbReference>
<dbReference type="SUPFAM" id="SSF54928">
    <property type="entry name" value="RNA-binding domain, RBD"/>
    <property type="match status" value="2"/>
</dbReference>
<keyword evidence="1 2" id="KW-0694">RNA-binding</keyword>
<feature type="region of interest" description="Disordered" evidence="3">
    <location>
        <begin position="298"/>
        <end position="398"/>
    </location>
</feature>
<dbReference type="Proteomes" id="UP000646827">
    <property type="component" value="Unassembled WGS sequence"/>
</dbReference>
<feature type="region of interest" description="Disordered" evidence="3">
    <location>
        <begin position="1"/>
        <end position="98"/>
    </location>
</feature>
<organism evidence="5 6">
    <name type="scientific">Circinella minor</name>
    <dbReference type="NCBI Taxonomy" id="1195481"/>
    <lineage>
        <taxon>Eukaryota</taxon>
        <taxon>Fungi</taxon>
        <taxon>Fungi incertae sedis</taxon>
        <taxon>Mucoromycota</taxon>
        <taxon>Mucoromycotina</taxon>
        <taxon>Mucoromycetes</taxon>
        <taxon>Mucorales</taxon>
        <taxon>Lichtheimiaceae</taxon>
        <taxon>Circinella</taxon>
    </lineage>
</organism>
<feature type="domain" description="RRM" evidence="4">
    <location>
        <begin position="205"/>
        <end position="284"/>
    </location>
</feature>